<dbReference type="InterPro" id="IPR027417">
    <property type="entry name" value="P-loop_NTPase"/>
</dbReference>
<dbReference type="GO" id="GO:0016887">
    <property type="term" value="F:ATP hydrolysis activity"/>
    <property type="evidence" value="ECO:0007669"/>
    <property type="project" value="TreeGrafter"/>
</dbReference>
<evidence type="ECO:0000259" key="3">
    <source>
        <dbReference type="Pfam" id="PF01656"/>
    </source>
</evidence>
<dbReference type="InterPro" id="IPR025501">
    <property type="entry name" value="MinD_FleN"/>
</dbReference>
<gene>
    <name evidence="4" type="ORF">BKE38_22905</name>
</gene>
<dbReference type="InterPro" id="IPR050625">
    <property type="entry name" value="ParA/MinD_ATPase"/>
</dbReference>
<evidence type="ECO:0000256" key="1">
    <source>
        <dbReference type="ARBA" id="ARBA00022741"/>
    </source>
</evidence>
<dbReference type="GO" id="GO:0051782">
    <property type="term" value="P:negative regulation of cell division"/>
    <property type="evidence" value="ECO:0007669"/>
    <property type="project" value="TreeGrafter"/>
</dbReference>
<dbReference type="InterPro" id="IPR002586">
    <property type="entry name" value="CobQ/CobB/MinD/ParA_Nub-bd_dom"/>
</dbReference>
<sequence>MPDLSFRPDPPLNFQSQAAAGRLIAIASGKGGVGKTWLAITLAQTLAQRGRRVLLADGDLGLANVDVQLGLQPERDLQGVLAGRIALTQAVIHHAEGGFDVLAGRSGSGMLASLRPEVVEHVATLLRAATGRWDVVILDLGAGLAPATRRLAAAADTLLVVATDEPTSLTDAYATLKLHGTDRPGGDARIVVNQAIDVPSGRRTAATLQRACSTFLQRDVPLAGLVRRDERVRDAIRRQMPLLSRHPTSAAAADVAVLARAVDP</sequence>
<dbReference type="Proteomes" id="UP000188879">
    <property type="component" value="Unassembled WGS sequence"/>
</dbReference>
<comment type="caution">
    <text evidence="4">The sequence shown here is derived from an EMBL/GenBank/DDBJ whole genome shotgun (WGS) entry which is preliminary data.</text>
</comment>
<dbReference type="Gene3D" id="3.40.50.300">
    <property type="entry name" value="P-loop containing nucleotide triphosphate hydrolases"/>
    <property type="match status" value="1"/>
</dbReference>
<dbReference type="RefSeq" id="WP_076959608.1">
    <property type="nucleotide sequence ID" value="NZ_MLCO01000267.1"/>
</dbReference>
<keyword evidence="1" id="KW-0547">Nucleotide-binding</keyword>
<evidence type="ECO:0000256" key="2">
    <source>
        <dbReference type="ARBA" id="ARBA00022840"/>
    </source>
</evidence>
<accession>A0A1V2GX35</accession>
<dbReference type="SUPFAM" id="SSF52540">
    <property type="entry name" value="P-loop containing nucleoside triphosphate hydrolases"/>
    <property type="match status" value="1"/>
</dbReference>
<dbReference type="EMBL" id="MLCO01000267">
    <property type="protein sequence ID" value="ONG47663.1"/>
    <property type="molecule type" value="Genomic_DNA"/>
</dbReference>
<feature type="domain" description="CobQ/CobB/MinD/ParA nucleotide binding" evidence="3">
    <location>
        <begin position="24"/>
        <end position="242"/>
    </location>
</feature>
<dbReference type="GO" id="GO:0005524">
    <property type="term" value="F:ATP binding"/>
    <property type="evidence" value="ECO:0007669"/>
    <property type="project" value="UniProtKB-KW"/>
</dbReference>
<dbReference type="Pfam" id="PF01656">
    <property type="entry name" value="CbiA"/>
    <property type="match status" value="1"/>
</dbReference>
<keyword evidence="5" id="KW-1185">Reference proteome</keyword>
<dbReference type="PANTHER" id="PTHR43384:SF4">
    <property type="entry name" value="CELLULOSE BIOSYNTHESIS PROTEIN BCSQ-RELATED"/>
    <property type="match status" value="1"/>
</dbReference>
<reference evidence="4 5" key="1">
    <citation type="submission" date="2016-10" db="EMBL/GenBank/DDBJ databases">
        <title>Draft Genome sequence of Roseomonas sp. strain M3.</title>
        <authorList>
            <person name="Subhash Y."/>
            <person name="Lee S."/>
        </authorList>
    </citation>
    <scope>NUCLEOTIDE SEQUENCE [LARGE SCALE GENOMIC DNA]</scope>
    <source>
        <strain evidence="4 5">M3</strain>
    </source>
</reference>
<dbReference type="GO" id="GO:0005829">
    <property type="term" value="C:cytosol"/>
    <property type="evidence" value="ECO:0007669"/>
    <property type="project" value="TreeGrafter"/>
</dbReference>
<dbReference type="OrthoDB" id="9816297at2"/>
<protein>
    <submittedName>
        <fullName evidence="4">Cobyrinic acid a,c-diamide synthase</fullName>
    </submittedName>
</protein>
<keyword evidence="2" id="KW-0067">ATP-binding</keyword>
<organism evidence="4 5">
    <name type="scientific">Teichococcus deserti</name>
    <dbReference type="NCBI Taxonomy" id="1817963"/>
    <lineage>
        <taxon>Bacteria</taxon>
        <taxon>Pseudomonadati</taxon>
        <taxon>Pseudomonadota</taxon>
        <taxon>Alphaproteobacteria</taxon>
        <taxon>Acetobacterales</taxon>
        <taxon>Roseomonadaceae</taxon>
        <taxon>Roseomonas</taxon>
    </lineage>
</organism>
<evidence type="ECO:0000313" key="5">
    <source>
        <dbReference type="Proteomes" id="UP000188879"/>
    </source>
</evidence>
<evidence type="ECO:0000313" key="4">
    <source>
        <dbReference type="EMBL" id="ONG47663.1"/>
    </source>
</evidence>
<dbReference type="AlphaFoldDB" id="A0A1V2GX35"/>
<dbReference type="GO" id="GO:0009898">
    <property type="term" value="C:cytoplasmic side of plasma membrane"/>
    <property type="evidence" value="ECO:0007669"/>
    <property type="project" value="TreeGrafter"/>
</dbReference>
<name>A0A1V2GX35_9PROT</name>
<proteinExistence type="predicted"/>
<dbReference type="PANTHER" id="PTHR43384">
    <property type="entry name" value="SEPTUM SITE-DETERMINING PROTEIN MIND HOMOLOG, CHLOROPLASTIC-RELATED"/>
    <property type="match status" value="1"/>
</dbReference>
<dbReference type="PIRSF" id="PIRSF003092">
    <property type="entry name" value="MinD"/>
    <property type="match status" value="1"/>
</dbReference>